<dbReference type="OrthoDB" id="10261104at2759"/>
<evidence type="ECO:0000313" key="2">
    <source>
        <dbReference type="EMBL" id="CAF9920606.1"/>
    </source>
</evidence>
<dbReference type="PROSITE" id="PS51819">
    <property type="entry name" value="VOC"/>
    <property type="match status" value="1"/>
</dbReference>
<dbReference type="Proteomes" id="UP000664169">
    <property type="component" value="Unassembled WGS sequence"/>
</dbReference>
<feature type="domain" description="VOC" evidence="1">
    <location>
        <begin position="4"/>
        <end position="130"/>
    </location>
</feature>
<comment type="caution">
    <text evidence="2">The sequence shown here is derived from an EMBL/GenBank/DDBJ whole genome shotgun (WGS) entry which is preliminary data.</text>
</comment>
<organism evidence="2 3">
    <name type="scientific">Gomphillus americanus</name>
    <dbReference type="NCBI Taxonomy" id="1940652"/>
    <lineage>
        <taxon>Eukaryota</taxon>
        <taxon>Fungi</taxon>
        <taxon>Dikarya</taxon>
        <taxon>Ascomycota</taxon>
        <taxon>Pezizomycotina</taxon>
        <taxon>Lecanoromycetes</taxon>
        <taxon>OSLEUM clade</taxon>
        <taxon>Ostropomycetidae</taxon>
        <taxon>Ostropales</taxon>
        <taxon>Graphidaceae</taxon>
        <taxon>Gomphilloideae</taxon>
        <taxon>Gomphillus</taxon>
    </lineage>
</organism>
<dbReference type="InterPro" id="IPR037523">
    <property type="entry name" value="VOC_core"/>
</dbReference>
<reference evidence="2" key="1">
    <citation type="submission" date="2021-03" db="EMBL/GenBank/DDBJ databases">
        <authorList>
            <person name="Tagirdzhanova G."/>
        </authorList>
    </citation>
    <scope>NUCLEOTIDE SEQUENCE</scope>
</reference>
<dbReference type="EMBL" id="CAJPDQ010000016">
    <property type="protein sequence ID" value="CAF9920606.1"/>
    <property type="molecule type" value="Genomic_DNA"/>
</dbReference>
<proteinExistence type="predicted"/>
<keyword evidence="3" id="KW-1185">Reference proteome</keyword>
<dbReference type="Pfam" id="PF00903">
    <property type="entry name" value="Glyoxalase"/>
    <property type="match status" value="1"/>
</dbReference>
<dbReference type="PANTHER" id="PTHR36437:SF2">
    <property type="entry name" value="GLYOXALASE_BLEOMYCIN RESISTANCE PROTEIN_DIOXYGENASE"/>
    <property type="match status" value="1"/>
</dbReference>
<accession>A0A8H3F754</accession>
<protein>
    <recommendedName>
        <fullName evidence="1">VOC domain-containing protein</fullName>
    </recommendedName>
</protein>
<evidence type="ECO:0000313" key="3">
    <source>
        <dbReference type="Proteomes" id="UP000664169"/>
    </source>
</evidence>
<dbReference type="InterPro" id="IPR029068">
    <property type="entry name" value="Glyas_Bleomycin-R_OHBP_Dase"/>
</dbReference>
<dbReference type="SUPFAM" id="SSF54593">
    <property type="entry name" value="Glyoxalase/Bleomycin resistance protein/Dihydroxybiphenyl dioxygenase"/>
    <property type="match status" value="1"/>
</dbReference>
<name>A0A8H3F754_9LECA</name>
<dbReference type="InterPro" id="IPR004360">
    <property type="entry name" value="Glyas_Fos-R_dOase_dom"/>
</dbReference>
<sequence>MTYGIALTTLLVRDYDEAIEFYTKGLGFEVSADQTTNTGAGEPKRWVEVRPPGGSSGLLLAKADGAEQEALVGQQFGGRVGLFLHVKDFDAAYASMKDKVKFLEEPRSEPYGKVVVFQDLYGNQWDLMEPRS</sequence>
<gene>
    <name evidence="2" type="ORF">GOMPHAMPRED_002086</name>
</gene>
<dbReference type="AlphaFoldDB" id="A0A8H3F754"/>
<dbReference type="Gene3D" id="3.10.180.10">
    <property type="entry name" value="2,3-Dihydroxybiphenyl 1,2-Dioxygenase, domain 1"/>
    <property type="match status" value="1"/>
</dbReference>
<dbReference type="PANTHER" id="PTHR36437">
    <property type="entry name" value="GLYOXALASE/BLEOMYCIN RESISTANCE PROTEIN/DIOXYGENASE"/>
    <property type="match status" value="1"/>
</dbReference>
<evidence type="ECO:0000259" key="1">
    <source>
        <dbReference type="PROSITE" id="PS51819"/>
    </source>
</evidence>